<dbReference type="InterPro" id="IPR003010">
    <property type="entry name" value="C-N_Hydrolase"/>
</dbReference>
<feature type="compositionally biased region" description="Basic and acidic residues" evidence="2">
    <location>
        <begin position="329"/>
        <end position="339"/>
    </location>
</feature>
<dbReference type="OMA" id="GYPKMST"/>
<dbReference type="Pfam" id="PF00795">
    <property type="entry name" value="CN_hydrolase"/>
    <property type="match status" value="2"/>
</dbReference>
<evidence type="ECO:0000313" key="5">
    <source>
        <dbReference type="Proteomes" id="UP000007322"/>
    </source>
</evidence>
<dbReference type="GO" id="GO:0003824">
    <property type="term" value="F:catalytic activity"/>
    <property type="evidence" value="ECO:0007669"/>
    <property type="project" value="InterPro"/>
</dbReference>
<dbReference type="Gene3D" id="3.60.110.10">
    <property type="entry name" value="Carbon-nitrogen hydrolase"/>
    <property type="match status" value="2"/>
</dbReference>
<dbReference type="InterPro" id="IPR036526">
    <property type="entry name" value="C-N_Hydrolase_sf"/>
</dbReference>
<feature type="region of interest" description="Disordered" evidence="2">
    <location>
        <begin position="100"/>
        <end position="121"/>
    </location>
</feature>
<dbReference type="VEuPathDB" id="FungiDB:MYCTH_2312902"/>
<dbReference type="AlphaFoldDB" id="G2QNE4"/>
<dbReference type="STRING" id="573729.G2QNE4"/>
<protein>
    <recommendedName>
        <fullName evidence="3">CN hydrolase domain-containing protein</fullName>
    </recommendedName>
</protein>
<evidence type="ECO:0000256" key="1">
    <source>
        <dbReference type="ARBA" id="ARBA00008129"/>
    </source>
</evidence>
<dbReference type="EMBL" id="CP003008">
    <property type="protein sequence ID" value="AEO62017.1"/>
    <property type="molecule type" value="Genomic_DNA"/>
</dbReference>
<reference evidence="4 5" key="1">
    <citation type="journal article" date="2011" name="Nat. Biotechnol.">
        <title>Comparative genomic analysis of the thermophilic biomass-degrading fungi Myceliophthora thermophila and Thielavia terrestris.</title>
        <authorList>
            <person name="Berka R.M."/>
            <person name="Grigoriev I.V."/>
            <person name="Otillar R."/>
            <person name="Salamov A."/>
            <person name="Grimwood J."/>
            <person name="Reid I."/>
            <person name="Ishmael N."/>
            <person name="John T."/>
            <person name="Darmond C."/>
            <person name="Moisan M.-C."/>
            <person name="Henrissat B."/>
            <person name="Coutinho P.M."/>
            <person name="Lombard V."/>
            <person name="Natvig D.O."/>
            <person name="Lindquist E."/>
            <person name="Schmutz J."/>
            <person name="Lucas S."/>
            <person name="Harris P."/>
            <person name="Powlowski J."/>
            <person name="Bellemare A."/>
            <person name="Taylor D."/>
            <person name="Butler G."/>
            <person name="de Vries R.P."/>
            <person name="Allijn I.E."/>
            <person name="van den Brink J."/>
            <person name="Ushinsky S."/>
            <person name="Storms R."/>
            <person name="Powell A.J."/>
            <person name="Paulsen I.T."/>
            <person name="Elbourne L.D.H."/>
            <person name="Baker S.E."/>
            <person name="Magnuson J."/>
            <person name="LaBoissiere S."/>
            <person name="Clutterbuck A.J."/>
            <person name="Martinez D."/>
            <person name="Wogulis M."/>
            <person name="de Leon A.L."/>
            <person name="Rey M.W."/>
            <person name="Tsang A."/>
        </authorList>
    </citation>
    <scope>NUCLEOTIDE SEQUENCE [LARGE SCALE GENOMIC DNA]</scope>
    <source>
        <strain evidence="5">ATCC 42464 / BCRC 31852 / DSM 1799</strain>
    </source>
</reference>
<dbReference type="RefSeq" id="XP_003667262.1">
    <property type="nucleotide sequence ID" value="XM_003667214.1"/>
</dbReference>
<feature type="region of interest" description="Disordered" evidence="2">
    <location>
        <begin position="263"/>
        <end position="344"/>
    </location>
</feature>
<gene>
    <name evidence="4" type="ORF">MYCTH_2312902</name>
</gene>
<evidence type="ECO:0000256" key="2">
    <source>
        <dbReference type="SAM" id="MobiDB-lite"/>
    </source>
</evidence>
<feature type="compositionally biased region" description="Basic and acidic residues" evidence="2">
    <location>
        <begin position="111"/>
        <end position="121"/>
    </location>
</feature>
<organism evidence="4 5">
    <name type="scientific">Thermothelomyces thermophilus (strain ATCC 42464 / BCRC 31852 / DSM 1799)</name>
    <name type="common">Sporotrichum thermophile</name>
    <dbReference type="NCBI Taxonomy" id="573729"/>
    <lineage>
        <taxon>Eukaryota</taxon>
        <taxon>Fungi</taxon>
        <taxon>Dikarya</taxon>
        <taxon>Ascomycota</taxon>
        <taxon>Pezizomycotina</taxon>
        <taxon>Sordariomycetes</taxon>
        <taxon>Sordariomycetidae</taxon>
        <taxon>Sordariales</taxon>
        <taxon>Chaetomiaceae</taxon>
        <taxon>Thermothelomyces</taxon>
    </lineage>
</organism>
<dbReference type="HOGENOM" id="CLU_030130_6_1_1"/>
<dbReference type="SUPFAM" id="SSF56317">
    <property type="entry name" value="Carbon-nitrogen hydrolase"/>
    <property type="match status" value="2"/>
</dbReference>
<dbReference type="OrthoDB" id="10250282at2759"/>
<comment type="similarity">
    <text evidence="1">Belongs to the carbon-nitrogen hydrolase superfamily. Nitrilase family.</text>
</comment>
<dbReference type="GeneID" id="11509813"/>
<proteinExistence type="inferred from homology"/>
<dbReference type="eggNOG" id="KOG0805">
    <property type="taxonomic scope" value="Eukaryota"/>
</dbReference>
<dbReference type="Proteomes" id="UP000007322">
    <property type="component" value="Chromosome 7"/>
</dbReference>
<name>G2QNE4_THET4</name>
<evidence type="ECO:0000313" key="4">
    <source>
        <dbReference type="EMBL" id="AEO62017.1"/>
    </source>
</evidence>
<dbReference type="InterPro" id="IPR044149">
    <property type="entry name" value="Nitrilases_CHs"/>
</dbReference>
<dbReference type="KEGG" id="mtm:MYCTH_2312902"/>
<dbReference type="PANTHER" id="PTHR46044">
    <property type="entry name" value="NITRILASE"/>
    <property type="match status" value="1"/>
</dbReference>
<feature type="domain" description="CN hydrolase" evidence="3">
    <location>
        <begin position="6"/>
        <end position="303"/>
    </location>
</feature>
<feature type="region of interest" description="Disordered" evidence="2">
    <location>
        <begin position="357"/>
        <end position="385"/>
    </location>
</feature>
<feature type="compositionally biased region" description="Polar residues" evidence="2">
    <location>
        <begin position="263"/>
        <end position="273"/>
    </location>
</feature>
<evidence type="ECO:0000259" key="3">
    <source>
        <dbReference type="PROSITE" id="PS50263"/>
    </source>
</evidence>
<dbReference type="PROSITE" id="PS50263">
    <property type="entry name" value="CN_HYDROLASE"/>
    <property type="match status" value="1"/>
</dbReference>
<dbReference type="InParanoid" id="G2QNE4"/>
<dbReference type="PANTHER" id="PTHR46044:SF12">
    <property type="entry name" value="HYDROLASE"/>
    <property type="match status" value="1"/>
</dbReference>
<keyword evidence="5" id="KW-1185">Reference proteome</keyword>
<accession>G2QNE4</accession>
<sequence length="514" mass="55211">MGPRTIRLGTASPATQATTAQMLVQLERIARRAASKSIDILLLPEAYIGGYPRGSSFGCVIGSRSQEGRDEYLRYFQSAVDLGDTVGDGAGAGQAWVNRELPGDAVPGSRPDGDLPNKRGDGTREELERIARETQIFLVTGLIEKAGGSIYCSVVYVCPKLGIIGKRRKVMPTGTERLVWAQGSPATLRAVSTTIRGIRVNLAAAICWENYMPLVRQALYAQNVNLYLAPTADGRDAWLSLLRTTAIEGRCFVVSSNMCVRDSASTNGDTTAASVHRADEINGTARDLSPLTRPNTHPHHLSSAIEEEDNEIAFPGPTATSPSTFGPSHDAHSRESDPPRRRRSVFDEDGNEIVLACKPPVSPLAHTAAAPPKPRGRRRSVFDEDGNEIVLCAGDSSPGDKERGRRTGRAELPPIATATTTTTATVPKPTTAAATQQAPKTGFISRGGSAIVSPFGDVLAGPQWEDDEGIIYADVDFDDCIRGRLDLDTAGSYSRNDSFRMEVRGLDLTALPYH</sequence>